<dbReference type="PROSITE" id="PS50222">
    <property type="entry name" value="EF_HAND_2"/>
    <property type="match status" value="1"/>
</dbReference>
<dbReference type="EMBL" id="LGRX02015546">
    <property type="protein sequence ID" value="KAK3263324.1"/>
    <property type="molecule type" value="Genomic_DNA"/>
</dbReference>
<keyword evidence="3" id="KW-1185">Reference proteome</keyword>
<comment type="caution">
    <text evidence="2">The sequence shown here is derived from an EMBL/GenBank/DDBJ whole genome shotgun (WGS) entry which is preliminary data.</text>
</comment>
<proteinExistence type="predicted"/>
<feature type="non-terminal residue" evidence="2">
    <location>
        <position position="510"/>
    </location>
</feature>
<name>A0AAE0FP22_9CHLO</name>
<sequence length="510" mass="57897">MAELPPVEPPWNQHGINDEDIPWYHRLAVFVKPYVGFSTKRTVNILDAKLGTLYYVLACLATVYTLYNIIGAQTYLAYSEIVGLVTPYVENYHNTTDGTEVSFLHAQSEFYNGLSAQNGSAYKYCSNDTYNFQYSSAYSYSNLTCKGIDPSEIWVKESTEIFVKTAGVENLRKFFRMTSDEDNCTYSAFDKYGGCHPRSVLEVRVGRCYCKSERNNFFYGAENLTLVLDDKYNSLFGSGSRSKTFVRRRGEDKDYKIVESDQYVHLPIYELLDIAGVDLDSRNTNKDLQGTDPEGNPIYPFRRLTGAILELSFIYGNYKESPSGHKLKRTVEKTLEVEAIEAWSSNGNDPVYNTYSYTREADYRNVYSYGILIKVNTGGFVAKFDVAAFVQALVSGMVMLNLALTVTVFIATNNPFESSSKLYKEAIKANYNMRKTYTKFALKAMHSMAEFRRIDNDQSGYISRHEIYEMVSKSFGEIESSMSTEDYKVEPTGPLLSLSELCQDAPLAFK</sequence>
<accession>A0AAE0FP22</accession>
<organism evidence="2 3">
    <name type="scientific">Cymbomonas tetramitiformis</name>
    <dbReference type="NCBI Taxonomy" id="36881"/>
    <lineage>
        <taxon>Eukaryota</taxon>
        <taxon>Viridiplantae</taxon>
        <taxon>Chlorophyta</taxon>
        <taxon>Pyramimonadophyceae</taxon>
        <taxon>Pyramimonadales</taxon>
        <taxon>Pyramimonadaceae</taxon>
        <taxon>Cymbomonas</taxon>
    </lineage>
</organism>
<dbReference type="Proteomes" id="UP001190700">
    <property type="component" value="Unassembled WGS sequence"/>
</dbReference>
<evidence type="ECO:0000259" key="1">
    <source>
        <dbReference type="PROSITE" id="PS50222"/>
    </source>
</evidence>
<gene>
    <name evidence="2" type="ORF">CYMTET_27859</name>
</gene>
<dbReference type="PROSITE" id="PS00018">
    <property type="entry name" value="EF_HAND_1"/>
    <property type="match status" value="1"/>
</dbReference>
<evidence type="ECO:0000313" key="3">
    <source>
        <dbReference type="Proteomes" id="UP001190700"/>
    </source>
</evidence>
<reference evidence="2 3" key="1">
    <citation type="journal article" date="2015" name="Genome Biol. Evol.">
        <title>Comparative Genomics of a Bacterivorous Green Alga Reveals Evolutionary Causalities and Consequences of Phago-Mixotrophic Mode of Nutrition.</title>
        <authorList>
            <person name="Burns J.A."/>
            <person name="Paasch A."/>
            <person name="Narechania A."/>
            <person name="Kim E."/>
        </authorList>
    </citation>
    <scope>NUCLEOTIDE SEQUENCE [LARGE SCALE GENOMIC DNA]</scope>
    <source>
        <strain evidence="2 3">PLY_AMNH</strain>
    </source>
</reference>
<dbReference type="AlphaFoldDB" id="A0AAE0FP22"/>
<protein>
    <recommendedName>
        <fullName evidence="1">EF-hand domain-containing protein</fullName>
    </recommendedName>
</protein>
<dbReference type="GO" id="GO:0005509">
    <property type="term" value="F:calcium ion binding"/>
    <property type="evidence" value="ECO:0007669"/>
    <property type="project" value="InterPro"/>
</dbReference>
<dbReference type="InterPro" id="IPR002048">
    <property type="entry name" value="EF_hand_dom"/>
</dbReference>
<dbReference type="InterPro" id="IPR018247">
    <property type="entry name" value="EF_Hand_1_Ca_BS"/>
</dbReference>
<evidence type="ECO:0000313" key="2">
    <source>
        <dbReference type="EMBL" id="KAK3263324.1"/>
    </source>
</evidence>
<feature type="domain" description="EF-hand" evidence="1">
    <location>
        <begin position="442"/>
        <end position="477"/>
    </location>
</feature>